<gene>
    <name evidence="2" type="ORF">EHQ64_03215</name>
</gene>
<keyword evidence="1" id="KW-0812">Transmembrane</keyword>
<feature type="transmembrane region" description="Helical" evidence="1">
    <location>
        <begin position="148"/>
        <end position="169"/>
    </location>
</feature>
<feature type="transmembrane region" description="Helical" evidence="1">
    <location>
        <begin position="28"/>
        <end position="46"/>
    </location>
</feature>
<keyword evidence="3" id="KW-1185">Reference proteome</keyword>
<comment type="caution">
    <text evidence="2">The sequence shown here is derived from an EMBL/GenBank/DDBJ whole genome shotgun (WGS) entry which is preliminary data.</text>
</comment>
<dbReference type="OrthoDB" id="344167at2"/>
<keyword evidence="1" id="KW-1133">Transmembrane helix</keyword>
<evidence type="ECO:0000256" key="1">
    <source>
        <dbReference type="SAM" id="Phobius"/>
    </source>
</evidence>
<proteinExistence type="predicted"/>
<accession>A0A4R9KD51</accession>
<dbReference type="Proteomes" id="UP000297762">
    <property type="component" value="Unassembled WGS sequence"/>
</dbReference>
<dbReference type="EMBL" id="RQGF01000009">
    <property type="protein sequence ID" value="TGL64021.1"/>
    <property type="molecule type" value="Genomic_DNA"/>
</dbReference>
<feature type="transmembrane region" description="Helical" evidence="1">
    <location>
        <begin position="52"/>
        <end position="75"/>
    </location>
</feature>
<organism evidence="2 3">
    <name type="scientific">Leptospira sarikeiensis</name>
    <dbReference type="NCBI Taxonomy" id="2484943"/>
    <lineage>
        <taxon>Bacteria</taxon>
        <taxon>Pseudomonadati</taxon>
        <taxon>Spirochaetota</taxon>
        <taxon>Spirochaetia</taxon>
        <taxon>Leptospirales</taxon>
        <taxon>Leptospiraceae</taxon>
        <taxon>Leptospira</taxon>
    </lineage>
</organism>
<name>A0A4R9KD51_9LEPT</name>
<protein>
    <submittedName>
        <fullName evidence="2">Uncharacterized protein</fullName>
    </submittedName>
</protein>
<dbReference type="AlphaFoldDB" id="A0A4R9KD51"/>
<dbReference type="RefSeq" id="WP_135648070.1">
    <property type="nucleotide sequence ID" value="NZ_RQGF01000009.1"/>
</dbReference>
<sequence>MSEPKTVASLYSEFLEEKKLNRRFELSGYYIGYGAYVISLGIVFGFKNENPLFAAMFFFGLFTRASSLMIGRVFLVPKVFLGLLSSEISERDSSWETIQTHKEEILGRLGRNIFGWNDSSQLYSMNEKELAEFVQKNTSINWRKIGRIFLFFYIPIAIFVSYLTVYAWFT</sequence>
<reference evidence="2" key="1">
    <citation type="journal article" date="2019" name="PLoS Negl. Trop. Dis.">
        <title>Revisiting the worldwide diversity of Leptospira species in the environment.</title>
        <authorList>
            <person name="Vincent A.T."/>
            <person name="Schiettekatte O."/>
            <person name="Bourhy P."/>
            <person name="Veyrier F.J."/>
            <person name="Picardeau M."/>
        </authorList>
    </citation>
    <scope>NUCLEOTIDE SEQUENCE [LARGE SCALE GENOMIC DNA]</scope>
    <source>
        <strain evidence="2">201702455</strain>
    </source>
</reference>
<evidence type="ECO:0000313" key="2">
    <source>
        <dbReference type="EMBL" id="TGL64021.1"/>
    </source>
</evidence>
<keyword evidence="1" id="KW-0472">Membrane</keyword>
<evidence type="ECO:0000313" key="3">
    <source>
        <dbReference type="Proteomes" id="UP000297762"/>
    </source>
</evidence>